<evidence type="ECO:0000313" key="2">
    <source>
        <dbReference type="EMBL" id="OFJ55539.1"/>
    </source>
</evidence>
<feature type="compositionally biased region" description="Basic and acidic residues" evidence="1">
    <location>
        <begin position="276"/>
        <end position="293"/>
    </location>
</feature>
<proteinExistence type="predicted"/>
<organism evidence="2 3">
    <name type="scientific">Mycolicibacterium grossiae</name>
    <dbReference type="NCBI Taxonomy" id="1552759"/>
    <lineage>
        <taxon>Bacteria</taxon>
        <taxon>Bacillati</taxon>
        <taxon>Actinomycetota</taxon>
        <taxon>Actinomycetes</taxon>
        <taxon>Mycobacteriales</taxon>
        <taxon>Mycobacteriaceae</taxon>
        <taxon>Mycolicibacterium</taxon>
    </lineage>
</organism>
<dbReference type="EMBL" id="MCHX01000002">
    <property type="protein sequence ID" value="OFJ55539.1"/>
    <property type="molecule type" value="Genomic_DNA"/>
</dbReference>
<evidence type="ECO:0000313" key="3">
    <source>
        <dbReference type="Proteomes" id="UP000178953"/>
    </source>
</evidence>
<evidence type="ECO:0000256" key="1">
    <source>
        <dbReference type="SAM" id="MobiDB-lite"/>
    </source>
</evidence>
<dbReference type="Proteomes" id="UP000178953">
    <property type="component" value="Unassembled WGS sequence"/>
</dbReference>
<comment type="caution">
    <text evidence="2">The sequence shown here is derived from an EMBL/GenBank/DDBJ whole genome shotgun (WGS) entry which is preliminary data.</text>
</comment>
<reference evidence="2 3" key="1">
    <citation type="submission" date="2016-09" db="EMBL/GenBank/DDBJ databases">
        <title>genome sequence of Mycobacterium sp. 739 SCH.</title>
        <authorList>
            <person name="Greninger A.L."/>
            <person name="Qin X."/>
            <person name="Jerome K."/>
            <person name="Vora S."/>
            <person name="Quinn K."/>
        </authorList>
    </citation>
    <scope>NUCLEOTIDE SEQUENCE [LARGE SCALE GENOMIC DNA]</scope>
    <source>
        <strain evidence="2 3">SCH</strain>
    </source>
</reference>
<gene>
    <name evidence="2" type="ORF">BEL07_01130</name>
</gene>
<accession>A0A1E8QC63</accession>
<keyword evidence="3" id="KW-1185">Reference proteome</keyword>
<protein>
    <submittedName>
        <fullName evidence="2">Uncharacterized protein</fullName>
    </submittedName>
</protein>
<sequence>MFQLPDIEIRVGLRLCQITLHTEPVIECLKCFIFTQILTSQLRCGAHQICCHSFVSRQCSLIFDVTLIALIECKKKVGLAFCCPGLSITELTCLLVVTQGRGHLFDKFFVRCCRRWAAQSFKYSINCGTDRLVASLESTHVLRITCSSSTVVFDGSCEDPQLRRIDTNLEMIGSRQCGSDSLGVLLAARSPGGHLPFQFNQFGTGRRLFTRVRQRERRRRLRGDGRLWAIANLGQWFFTKLWDYPSCRSTSQHDHAPNNQRNRHDPEHHRNGNRPENPDQYRSDTEKCPETNRESAHGLLATSIGPSIVDDTLMVGPSRISAASCGVVRLKLGLKFRFGRVELRTRTFKASQMLNIKFLGISITRGNRLILGDFSFMANSCSLEIRTQRRDFFTHPVTQHRWLAAKAVGNAAKFVWCGVNRYCVRPWHRLCVQRFERRHSRHQLALQLQHIGLRFTRPIGKCWKSIYLGLQLSRSGSCRCYRTLAAINEPFNDPSHLPS</sequence>
<feature type="compositionally biased region" description="Basic and acidic residues" evidence="1">
    <location>
        <begin position="251"/>
        <end position="270"/>
    </location>
</feature>
<feature type="region of interest" description="Disordered" evidence="1">
    <location>
        <begin position="249"/>
        <end position="293"/>
    </location>
</feature>
<name>A0A1E8QC63_9MYCO</name>
<dbReference type="AlphaFoldDB" id="A0A1E8QC63"/>